<dbReference type="OrthoDB" id="2588702at2759"/>
<dbReference type="Pfam" id="PF00091">
    <property type="entry name" value="Tubulin"/>
    <property type="match status" value="2"/>
</dbReference>
<comment type="similarity">
    <text evidence="1">Belongs to the tubulin family.</text>
</comment>
<keyword evidence="8" id="KW-1185">Reference proteome</keyword>
<evidence type="ECO:0000256" key="1">
    <source>
        <dbReference type="ARBA" id="ARBA00009636"/>
    </source>
</evidence>
<keyword evidence="4" id="KW-0342">GTP-binding</keyword>
<evidence type="ECO:0000313" key="8">
    <source>
        <dbReference type="Proteomes" id="UP000694044"/>
    </source>
</evidence>
<protein>
    <recommendedName>
        <fullName evidence="6">Tubulin/FtsZ GTPase domain-containing protein</fullName>
    </recommendedName>
</protein>
<feature type="compositionally biased region" description="Basic and acidic residues" evidence="5">
    <location>
        <begin position="27"/>
        <end position="36"/>
    </location>
</feature>
<dbReference type="InterPro" id="IPR003008">
    <property type="entry name" value="Tubulin_FtsZ_GTPase"/>
</dbReference>
<dbReference type="EMBL" id="JAGDFM010000001">
    <property type="protein sequence ID" value="KAG7393851.1"/>
    <property type="molecule type" value="Genomic_DNA"/>
</dbReference>
<evidence type="ECO:0000256" key="2">
    <source>
        <dbReference type="ARBA" id="ARBA00022701"/>
    </source>
</evidence>
<evidence type="ECO:0000256" key="4">
    <source>
        <dbReference type="ARBA" id="ARBA00023134"/>
    </source>
</evidence>
<dbReference type="CDD" id="cd02189">
    <property type="entry name" value="delta_zeta_tubulin-like"/>
    <property type="match status" value="1"/>
</dbReference>
<feature type="region of interest" description="Disordered" evidence="5">
    <location>
        <begin position="26"/>
        <end position="59"/>
    </location>
</feature>
<evidence type="ECO:0000256" key="5">
    <source>
        <dbReference type="SAM" id="MobiDB-lite"/>
    </source>
</evidence>
<name>A0A8T1WKZ4_9STRA</name>
<dbReference type="InterPro" id="IPR000217">
    <property type="entry name" value="Tubulin"/>
</dbReference>
<dbReference type="AlphaFoldDB" id="A0A8T1WKZ4"/>
<dbReference type="GO" id="GO:0005874">
    <property type="term" value="C:microtubule"/>
    <property type="evidence" value="ECO:0007669"/>
    <property type="project" value="UniProtKB-KW"/>
</dbReference>
<dbReference type="PROSITE" id="PS00227">
    <property type="entry name" value="TUBULIN"/>
    <property type="match status" value="1"/>
</dbReference>
<keyword evidence="2" id="KW-0493">Microtubule</keyword>
<sequence>MSVHVNVGQCGNQLGAAYWRLAAASGEVHDENRSRTDSGSSRQTRRASEGLTAAVSGPEKAASLSRHLFHPSTRAARCILVDSEPKVVRSVCESDTEDAEAFQPAHTHVEQAGRGNNWAMGYFGPSRNAPAPAFMSLAVDDRRELVELVMDSLRREIETVDCYQGSVVMHSLGGGTGSGLGCRVLEAMRDTYSKAYIVTASVAPSCTRGDTPLQNYNAVLTLRCLQDVADAVIYKDNDELLRTAGYWKALVQGRVGTDSANQRVSLEEVNAMAAADLAGLLFPAAMGDASTARPFDFGKLLHDVCPMPAAKMLDVRSGVWRERVGSGVRSKHPSKTSVAKTVSSATLFHAPVVAQARSLSLRHEHVADYDASLDVLEKLVQQTAGSFPRSARPIMGSSTVVRGFNPVSSEAGRFAENLGQIVQTAFPSVPWLAAMQQATLTFSRPPPFSSSQAKASATICVNNGDFLTSTKRFLERAQRQFQAGAYVHWYKQHGMEDADFEASFDKCTTLINAYETFLH</sequence>
<dbReference type="PANTHER" id="PTHR11588">
    <property type="entry name" value="TUBULIN"/>
    <property type="match status" value="1"/>
</dbReference>
<evidence type="ECO:0000313" key="7">
    <source>
        <dbReference type="EMBL" id="KAG7393851.1"/>
    </source>
</evidence>
<organism evidence="7 8">
    <name type="scientific">Phytophthora pseudosyringae</name>
    <dbReference type="NCBI Taxonomy" id="221518"/>
    <lineage>
        <taxon>Eukaryota</taxon>
        <taxon>Sar</taxon>
        <taxon>Stramenopiles</taxon>
        <taxon>Oomycota</taxon>
        <taxon>Peronosporomycetes</taxon>
        <taxon>Peronosporales</taxon>
        <taxon>Peronosporaceae</taxon>
        <taxon>Phytophthora</taxon>
    </lineage>
</organism>
<comment type="caution">
    <text evidence="7">The sequence shown here is derived from an EMBL/GenBank/DDBJ whole genome shotgun (WGS) entry which is preliminary data.</text>
</comment>
<accession>A0A8T1WKZ4</accession>
<reference evidence="7" key="1">
    <citation type="submission" date="2021-02" db="EMBL/GenBank/DDBJ databases">
        <authorList>
            <person name="Palmer J.M."/>
        </authorList>
    </citation>
    <scope>NUCLEOTIDE SEQUENCE</scope>
    <source>
        <strain evidence="7">SCRP734</strain>
    </source>
</reference>
<keyword evidence="3" id="KW-0547">Nucleotide-binding</keyword>
<proteinExistence type="inferred from homology"/>
<evidence type="ECO:0000256" key="3">
    <source>
        <dbReference type="ARBA" id="ARBA00022741"/>
    </source>
</evidence>
<dbReference type="GO" id="GO:0005525">
    <property type="term" value="F:GTP binding"/>
    <property type="evidence" value="ECO:0007669"/>
    <property type="project" value="UniProtKB-KW"/>
</dbReference>
<dbReference type="SMART" id="SM00864">
    <property type="entry name" value="Tubulin"/>
    <property type="match status" value="1"/>
</dbReference>
<dbReference type="GO" id="GO:0007017">
    <property type="term" value="P:microtubule-based process"/>
    <property type="evidence" value="ECO:0007669"/>
    <property type="project" value="InterPro"/>
</dbReference>
<gene>
    <name evidence="7" type="ORF">PHYPSEUDO_000028</name>
</gene>
<evidence type="ECO:0000259" key="6">
    <source>
        <dbReference type="SMART" id="SM00864"/>
    </source>
</evidence>
<dbReference type="InterPro" id="IPR017975">
    <property type="entry name" value="Tubulin_CS"/>
</dbReference>
<feature type="domain" description="Tubulin/FtsZ GTPase" evidence="6">
    <location>
        <begin position="66"/>
        <end position="284"/>
    </location>
</feature>
<dbReference type="Proteomes" id="UP000694044">
    <property type="component" value="Unassembled WGS sequence"/>
</dbReference>